<dbReference type="InterPro" id="IPR036689">
    <property type="entry name" value="ESAT-6-like_sf"/>
</dbReference>
<reference evidence="2 3" key="1">
    <citation type="submission" date="2019-05" db="EMBL/GenBank/DDBJ databases">
        <authorList>
            <person name="Lee S.D."/>
        </authorList>
    </citation>
    <scope>NUCLEOTIDE SEQUENCE [LARGE SCALE GENOMIC DNA]</scope>
    <source>
        <strain evidence="2 3">YC2-7</strain>
    </source>
</reference>
<accession>A0A848KQB7</accession>
<comment type="caution">
    <text evidence="2">The sequence shown here is derived from an EMBL/GenBank/DDBJ whole genome shotgun (WGS) entry which is preliminary data.</text>
</comment>
<dbReference type="SUPFAM" id="SSF140453">
    <property type="entry name" value="EsxAB dimer-like"/>
    <property type="match status" value="1"/>
</dbReference>
<gene>
    <name evidence="2" type="ORF">FGL95_22470</name>
</gene>
<evidence type="ECO:0000313" key="3">
    <source>
        <dbReference type="Proteomes" id="UP000535543"/>
    </source>
</evidence>
<feature type="region of interest" description="Disordered" evidence="1">
    <location>
        <begin position="97"/>
        <end position="125"/>
    </location>
</feature>
<feature type="compositionally biased region" description="Polar residues" evidence="1">
    <location>
        <begin position="196"/>
        <end position="221"/>
    </location>
</feature>
<evidence type="ECO:0008006" key="4">
    <source>
        <dbReference type="Google" id="ProtNLM"/>
    </source>
</evidence>
<reference evidence="2 3" key="2">
    <citation type="submission" date="2020-06" db="EMBL/GenBank/DDBJ databases">
        <title>Antribacter stalactiti gen. nov., sp. nov., a new member of the family Nacardiaceae isolated from a cave.</title>
        <authorList>
            <person name="Kim I.S."/>
        </authorList>
    </citation>
    <scope>NUCLEOTIDE SEQUENCE [LARGE SCALE GENOMIC DNA]</scope>
    <source>
        <strain evidence="2 3">YC2-7</strain>
    </source>
</reference>
<feature type="compositionally biased region" description="Polar residues" evidence="1">
    <location>
        <begin position="244"/>
        <end position="253"/>
    </location>
</feature>
<organism evidence="2 3">
    <name type="scientific">Antrihabitans stalactiti</name>
    <dbReference type="NCBI Taxonomy" id="2584121"/>
    <lineage>
        <taxon>Bacteria</taxon>
        <taxon>Bacillati</taxon>
        <taxon>Actinomycetota</taxon>
        <taxon>Actinomycetes</taxon>
        <taxon>Mycobacteriales</taxon>
        <taxon>Nocardiaceae</taxon>
        <taxon>Antrihabitans</taxon>
    </lineage>
</organism>
<dbReference type="Proteomes" id="UP000535543">
    <property type="component" value="Unassembled WGS sequence"/>
</dbReference>
<protein>
    <recommendedName>
        <fullName evidence="4">PPE domain-containing protein</fullName>
    </recommendedName>
</protein>
<dbReference type="Gene3D" id="1.20.1260.20">
    <property type="entry name" value="PPE superfamily"/>
    <property type="match status" value="1"/>
</dbReference>
<evidence type="ECO:0000256" key="1">
    <source>
        <dbReference type="SAM" id="MobiDB-lite"/>
    </source>
</evidence>
<dbReference type="InterPro" id="IPR038332">
    <property type="entry name" value="PPE_sf"/>
</dbReference>
<name>A0A848KQB7_9NOCA</name>
<dbReference type="EMBL" id="VCQU01000008">
    <property type="protein sequence ID" value="NMN97807.1"/>
    <property type="molecule type" value="Genomic_DNA"/>
</dbReference>
<evidence type="ECO:0000313" key="2">
    <source>
        <dbReference type="EMBL" id="NMN97807.1"/>
    </source>
</evidence>
<dbReference type="AlphaFoldDB" id="A0A848KQB7"/>
<dbReference type="RefSeq" id="WP_169591000.1">
    <property type="nucleotide sequence ID" value="NZ_VCQU01000008.1"/>
</dbReference>
<sequence length="367" mass="38469">MNAENPYSFTHKEIKAAFEAMNPESARTLTRNSWVTAGTQWTAALETFRSAIATAQNAAWQGVAAEKATSSITDYTRSSSKLNDAIDRVVKSIDSAADSVSRTKANIPNVPESDGSSEREKVISDAEQDAQVEMANGYTTPLTFEFSRSARLPRAESVIDYGRNLATEHSTTSSTTQTGDNPSSTNSTSTTSTSTDPNALTSNDRAVNTDNESTTTNPQTLANNRPTTDTATDTSNNDQDAKVTPTSFNPNQEDSIRPAATTPTGPTPISPGLSPNTTTTNPGPSTLQPSPLGTQNVSNPNTPAGPISTSAAPRSSTAAPGGLMPHGAGRQGGEDKEHKTPSYLVNEENGNELIGPIPKTTPPVIGA</sequence>
<feature type="compositionally biased region" description="Low complexity" evidence="1">
    <location>
        <begin position="270"/>
        <end position="287"/>
    </location>
</feature>
<feature type="region of interest" description="Disordered" evidence="1">
    <location>
        <begin position="167"/>
        <end position="367"/>
    </location>
</feature>
<proteinExistence type="predicted"/>
<feature type="compositionally biased region" description="Low complexity" evidence="1">
    <location>
        <begin position="222"/>
        <end position="238"/>
    </location>
</feature>
<keyword evidence="3" id="KW-1185">Reference proteome</keyword>
<feature type="compositionally biased region" description="Low complexity" evidence="1">
    <location>
        <begin position="170"/>
        <end position="195"/>
    </location>
</feature>
<feature type="compositionally biased region" description="Polar residues" evidence="1">
    <location>
        <begin position="288"/>
        <end position="302"/>
    </location>
</feature>
<feature type="compositionally biased region" description="Low complexity" evidence="1">
    <location>
        <begin position="308"/>
        <end position="320"/>
    </location>
</feature>